<keyword evidence="2" id="KW-1185">Reference proteome</keyword>
<comment type="caution">
    <text evidence="1">The sequence shown here is derived from an EMBL/GenBank/DDBJ whole genome shotgun (WGS) entry which is preliminary data.</text>
</comment>
<proteinExistence type="predicted"/>
<evidence type="ECO:0000313" key="1">
    <source>
        <dbReference type="EMBL" id="PZT48765.1"/>
    </source>
</evidence>
<dbReference type="AlphaFoldDB" id="A0A2W6MW76"/>
<dbReference type="EMBL" id="NBIU01000003">
    <property type="protein sequence ID" value="PZT48765.1"/>
    <property type="molecule type" value="Genomic_DNA"/>
</dbReference>
<name>A0A2W6MW76_9HELI</name>
<dbReference type="Proteomes" id="UP000249746">
    <property type="component" value="Unassembled WGS sequence"/>
</dbReference>
<gene>
    <name evidence="1" type="ORF">B6S12_01555</name>
</gene>
<reference evidence="1 2" key="1">
    <citation type="submission" date="2017-03" db="EMBL/GenBank/DDBJ databases">
        <title>Genomic and clinical evidence uncovers the enterohepatic species Helicobacter valdiviensis as a potential human intestinal pathogen.</title>
        <authorList>
            <person name="Fresia P."/>
            <person name="Jara R."/>
            <person name="Sierra R."/>
            <person name="Ferres I."/>
            <person name="Greif G."/>
            <person name="Iraola G."/>
            <person name="Collado L."/>
        </authorList>
    </citation>
    <scope>NUCLEOTIDE SEQUENCE [LARGE SCALE GENOMIC DNA]</scope>
    <source>
        <strain evidence="1 2">WBE14</strain>
    </source>
</reference>
<protein>
    <submittedName>
        <fullName evidence="1">Uncharacterized protein</fullName>
    </submittedName>
</protein>
<accession>A0A2W6MW76</accession>
<sequence length="117" mass="12484">MKQELKKKLGSIKSKEIISHTHTLIHSKRNHSFRKTLSISIVASILLSNQLVLAKDITLPSGGKFTNGSSGSISSCAGKSNCMNISGNNKNNVIAWGGGFNIGKGYEVHFEKGKNGG</sequence>
<feature type="non-terminal residue" evidence="1">
    <location>
        <position position="117"/>
    </location>
</feature>
<evidence type="ECO:0000313" key="2">
    <source>
        <dbReference type="Proteomes" id="UP000249746"/>
    </source>
</evidence>
<organism evidence="1 2">
    <name type="scientific">Helicobacter valdiviensis</name>
    <dbReference type="NCBI Taxonomy" id="1458358"/>
    <lineage>
        <taxon>Bacteria</taxon>
        <taxon>Pseudomonadati</taxon>
        <taxon>Campylobacterota</taxon>
        <taxon>Epsilonproteobacteria</taxon>
        <taxon>Campylobacterales</taxon>
        <taxon>Helicobacteraceae</taxon>
        <taxon>Helicobacter</taxon>
    </lineage>
</organism>